<sequence>MYKKRGILILCIGLVMLALAFYFMIMTFYVPQVGPTGETKVSRFSWFILIVMFFQAIYTIPYGIWVMNSNDK</sequence>
<evidence type="ECO:0000256" key="1">
    <source>
        <dbReference type="SAM" id="Phobius"/>
    </source>
</evidence>
<reference evidence="3" key="1">
    <citation type="submission" date="2018-09" db="EMBL/GenBank/DDBJ databases">
        <authorList>
            <person name="Zhu H."/>
        </authorList>
    </citation>
    <scope>NUCLEOTIDE SEQUENCE [LARGE SCALE GENOMIC DNA]</scope>
    <source>
        <strain evidence="3">K2R23-3</strain>
    </source>
</reference>
<keyword evidence="1" id="KW-1133">Transmembrane helix</keyword>
<accession>A0A385YVF6</accession>
<name>A0A385YVF6_9BACL</name>
<keyword evidence="1" id="KW-0812">Transmembrane</keyword>
<organism evidence="2 3">
    <name type="scientific">Paenisporosarcina cavernae</name>
    <dbReference type="NCBI Taxonomy" id="2320858"/>
    <lineage>
        <taxon>Bacteria</taxon>
        <taxon>Bacillati</taxon>
        <taxon>Bacillota</taxon>
        <taxon>Bacilli</taxon>
        <taxon>Bacillales</taxon>
        <taxon>Caryophanaceae</taxon>
        <taxon>Paenisporosarcina</taxon>
    </lineage>
</organism>
<feature type="transmembrane region" description="Helical" evidence="1">
    <location>
        <begin position="44"/>
        <end position="67"/>
    </location>
</feature>
<keyword evidence="1" id="KW-0472">Membrane</keyword>
<feature type="transmembrane region" description="Helical" evidence="1">
    <location>
        <begin position="7"/>
        <end position="29"/>
    </location>
</feature>
<gene>
    <name evidence="2" type="ORF">D3873_12030</name>
</gene>
<dbReference type="KEGG" id="paek:D3873_12030"/>
<protein>
    <submittedName>
        <fullName evidence="2">Uncharacterized protein</fullName>
    </submittedName>
</protein>
<dbReference type="Proteomes" id="UP000265725">
    <property type="component" value="Chromosome"/>
</dbReference>
<evidence type="ECO:0000313" key="3">
    <source>
        <dbReference type="Proteomes" id="UP000265725"/>
    </source>
</evidence>
<evidence type="ECO:0000313" key="2">
    <source>
        <dbReference type="EMBL" id="AYC30524.1"/>
    </source>
</evidence>
<proteinExistence type="predicted"/>
<dbReference type="AlphaFoldDB" id="A0A385YVF6"/>
<dbReference type="EMBL" id="CP032418">
    <property type="protein sequence ID" value="AYC30524.1"/>
    <property type="molecule type" value="Genomic_DNA"/>
</dbReference>
<keyword evidence="3" id="KW-1185">Reference proteome</keyword>